<feature type="transmembrane region" description="Helical" evidence="7">
    <location>
        <begin position="378"/>
        <end position="395"/>
    </location>
</feature>
<feature type="region of interest" description="Disordered" evidence="6">
    <location>
        <begin position="533"/>
        <end position="599"/>
    </location>
</feature>
<dbReference type="AlphaFoldDB" id="A0A0D2WLJ1"/>
<dbReference type="GO" id="GO:0022857">
    <property type="term" value="F:transmembrane transporter activity"/>
    <property type="evidence" value="ECO:0007669"/>
    <property type="project" value="InterPro"/>
</dbReference>
<evidence type="ECO:0000256" key="6">
    <source>
        <dbReference type="SAM" id="MobiDB-lite"/>
    </source>
</evidence>
<evidence type="ECO:0000313" key="10">
    <source>
        <dbReference type="Proteomes" id="UP000008743"/>
    </source>
</evidence>
<dbReference type="PROSITE" id="PS50850">
    <property type="entry name" value="MFS"/>
    <property type="match status" value="1"/>
</dbReference>
<evidence type="ECO:0000256" key="3">
    <source>
        <dbReference type="ARBA" id="ARBA00022692"/>
    </source>
</evidence>
<feature type="transmembrane region" description="Helical" evidence="7">
    <location>
        <begin position="344"/>
        <end position="366"/>
    </location>
</feature>
<evidence type="ECO:0000256" key="4">
    <source>
        <dbReference type="ARBA" id="ARBA00022989"/>
    </source>
</evidence>
<protein>
    <recommendedName>
        <fullName evidence="8">Major facilitator superfamily (MFS) profile domain-containing protein</fullName>
    </recommendedName>
</protein>
<dbReference type="InParanoid" id="A0A0D2WLJ1"/>
<dbReference type="eggNOG" id="KOG2615">
    <property type="taxonomic scope" value="Eukaryota"/>
</dbReference>
<feature type="compositionally biased region" description="Low complexity" evidence="6">
    <location>
        <begin position="8"/>
        <end position="18"/>
    </location>
</feature>
<dbReference type="GO" id="GO:0016020">
    <property type="term" value="C:membrane"/>
    <property type="evidence" value="ECO:0007669"/>
    <property type="project" value="UniProtKB-SubCell"/>
</dbReference>
<feature type="transmembrane region" description="Helical" evidence="7">
    <location>
        <begin position="434"/>
        <end position="457"/>
    </location>
</feature>
<accession>A0A0D2WLJ1</accession>
<feature type="region of interest" description="Disordered" evidence="6">
    <location>
        <begin position="1"/>
        <end position="229"/>
    </location>
</feature>
<dbReference type="RefSeq" id="XP_004364869.1">
    <property type="nucleotide sequence ID" value="XM_004364812.2"/>
</dbReference>
<evidence type="ECO:0000313" key="9">
    <source>
        <dbReference type="EMBL" id="KJE90743.1"/>
    </source>
</evidence>
<keyword evidence="10" id="KW-1185">Reference proteome</keyword>
<dbReference type="Pfam" id="PF07690">
    <property type="entry name" value="MFS_1"/>
    <property type="match status" value="1"/>
</dbReference>
<dbReference type="Gene3D" id="1.20.1250.20">
    <property type="entry name" value="MFS general substrate transporter like domains"/>
    <property type="match status" value="1"/>
</dbReference>
<dbReference type="OrthoDB" id="10041747at2759"/>
<dbReference type="InterPro" id="IPR036259">
    <property type="entry name" value="MFS_trans_sf"/>
</dbReference>
<feature type="region of interest" description="Disordered" evidence="6">
    <location>
        <begin position="267"/>
        <end position="298"/>
    </location>
</feature>
<feature type="compositionally biased region" description="Low complexity" evidence="6">
    <location>
        <begin position="96"/>
        <end position="109"/>
    </location>
</feature>
<dbReference type="PANTHER" id="PTHR23504">
    <property type="entry name" value="MAJOR FACILITATOR SUPERFAMILY DOMAIN-CONTAINING PROTEIN 10"/>
    <property type="match status" value="1"/>
</dbReference>
<dbReference type="EMBL" id="KE346361">
    <property type="protein sequence ID" value="KJE90743.1"/>
    <property type="molecule type" value="Genomic_DNA"/>
</dbReference>
<dbReference type="CDD" id="cd17330">
    <property type="entry name" value="MFS_SLC46_TetA_like"/>
    <property type="match status" value="1"/>
</dbReference>
<feature type="compositionally biased region" description="Low complexity" evidence="6">
    <location>
        <begin position="120"/>
        <end position="162"/>
    </location>
</feature>
<feature type="transmembrane region" description="Helical" evidence="7">
    <location>
        <begin position="728"/>
        <end position="754"/>
    </location>
</feature>
<feature type="transmembrane region" description="Helical" evidence="7">
    <location>
        <begin position="477"/>
        <end position="501"/>
    </location>
</feature>
<feature type="compositionally biased region" description="Low complexity" evidence="6">
    <location>
        <begin position="216"/>
        <end position="229"/>
    </location>
</feature>
<dbReference type="SUPFAM" id="SSF103473">
    <property type="entry name" value="MFS general substrate transporter"/>
    <property type="match status" value="1"/>
</dbReference>
<feature type="domain" description="Major facilitator superfamily (MFS) profile" evidence="8">
    <location>
        <begin position="306"/>
        <end position="828"/>
    </location>
</feature>
<feature type="transmembrane region" description="Helical" evidence="7">
    <location>
        <begin position="775"/>
        <end position="794"/>
    </location>
</feature>
<dbReference type="PANTHER" id="PTHR23504:SF15">
    <property type="entry name" value="MAJOR FACILITATOR SUPERFAMILY (MFS) PROFILE DOMAIN-CONTAINING PROTEIN"/>
    <property type="match status" value="1"/>
</dbReference>
<feature type="transmembrane region" description="Helical" evidence="7">
    <location>
        <begin position="306"/>
        <end position="332"/>
    </location>
</feature>
<evidence type="ECO:0000256" key="5">
    <source>
        <dbReference type="ARBA" id="ARBA00023136"/>
    </source>
</evidence>
<keyword evidence="2" id="KW-0813">Transport</keyword>
<evidence type="ECO:0000256" key="2">
    <source>
        <dbReference type="ARBA" id="ARBA00022448"/>
    </source>
</evidence>
<feature type="transmembrane region" description="Helical" evidence="7">
    <location>
        <begin position="630"/>
        <end position="655"/>
    </location>
</feature>
<feature type="compositionally biased region" description="Basic and acidic residues" evidence="6">
    <location>
        <begin position="67"/>
        <end position="76"/>
    </location>
</feature>
<evidence type="ECO:0000256" key="7">
    <source>
        <dbReference type="SAM" id="Phobius"/>
    </source>
</evidence>
<dbReference type="InterPro" id="IPR020846">
    <property type="entry name" value="MFS_dom"/>
</dbReference>
<feature type="compositionally biased region" description="Acidic residues" evidence="6">
    <location>
        <begin position="565"/>
        <end position="576"/>
    </location>
</feature>
<gene>
    <name evidence="9" type="ORF">CAOG_002001</name>
</gene>
<keyword evidence="3 7" id="KW-0812">Transmembrane</keyword>
<feature type="transmembrane region" description="Helical" evidence="7">
    <location>
        <begin position="800"/>
        <end position="821"/>
    </location>
</feature>
<feature type="compositionally biased region" description="Polar residues" evidence="6">
    <location>
        <begin position="270"/>
        <end position="287"/>
    </location>
</feature>
<proteinExistence type="predicted"/>
<dbReference type="OMA" id="FAPACIT"/>
<reference evidence="10" key="1">
    <citation type="submission" date="2011-02" db="EMBL/GenBank/DDBJ databases">
        <title>The Genome Sequence of Capsaspora owczarzaki ATCC 30864.</title>
        <authorList>
            <person name="Russ C."/>
            <person name="Cuomo C."/>
            <person name="Burger G."/>
            <person name="Gray M.W."/>
            <person name="Holland P.W.H."/>
            <person name="King N."/>
            <person name="Lang F.B.F."/>
            <person name="Roger A.J."/>
            <person name="Ruiz-Trillo I."/>
            <person name="Young S.K."/>
            <person name="Zeng Q."/>
            <person name="Gargeya S."/>
            <person name="Alvarado L."/>
            <person name="Berlin A."/>
            <person name="Chapman S.B."/>
            <person name="Chen Z."/>
            <person name="Freedman E."/>
            <person name="Gellesch M."/>
            <person name="Goldberg J."/>
            <person name="Griggs A."/>
            <person name="Gujja S."/>
            <person name="Heilman E."/>
            <person name="Heiman D."/>
            <person name="Howarth C."/>
            <person name="Mehta T."/>
            <person name="Neiman D."/>
            <person name="Pearson M."/>
            <person name="Roberts A."/>
            <person name="Saif S."/>
            <person name="Shea T."/>
            <person name="Shenoy N."/>
            <person name="Sisk P."/>
            <person name="Stolte C."/>
            <person name="Sykes S."/>
            <person name="White J."/>
            <person name="Yandava C."/>
            <person name="Haas B."/>
            <person name="Nusbaum C."/>
            <person name="Birren B."/>
        </authorList>
    </citation>
    <scope>NUCLEOTIDE SEQUENCE</scope>
    <source>
        <strain evidence="10">ATCC 30864</strain>
    </source>
</reference>
<evidence type="ECO:0000259" key="8">
    <source>
        <dbReference type="PROSITE" id="PS50850"/>
    </source>
</evidence>
<feature type="transmembrane region" description="Helical" evidence="7">
    <location>
        <begin position="667"/>
        <end position="691"/>
    </location>
</feature>
<sequence>MASSGNGAAAAAAAAAAAQRGRHVRGGSALAHLGTSVPSMLTAPPRTDTIHDDDDDDDDDDNDDDDAGGRASDKRPLNSRSSNGSKSRVARPSPLSSSASASAASASAANPKQHGMSGWAGATTTAAANASGHSSGAAAEPNGANGANGDDGAADSAADSAGWPHDSDRRRRRRHVNEQQSTATTATTTITTTVQRRHPQSSSSSTAIATAEPSDSRTNTNTSSTRMMNGRVAGSVYEVMHTTNHHKDGNDDDDDDDMQDDNAAIASEQPLLQTTTTPAGSPSNPANLTAASEPTSPPPSKLNMTIMIAIFIALFANSVTMTMLFPFVGFMVRDWHIVSDEKELGYIVGLIASSLFVGRAVGSYPWGVVADRWGRKPVILISMLALAVNTALFGASSNLTWALLTRFATGAFSGLVPAAKAVAGEISDVHTQGAAMSIISIAWSGGMVMGPAIGGLLTHPAEKWPELVSPDSILAKYPAFLPCIVSSIISTVGLIAVAIFLPETLKRKAKVSSSSAASESNSMAMMTLRRKKRTGAKYHRLEDASETDGSDSEDKRVARAHANSDDDDDDEEEDVAVFESTSPSNKKPSSHPPKPIVDPISNRRCCGLLKRSNKPDSELIAMLKDPDVMLLNACYGLYGFAGIVFDEVSALWFIAPIKAGGLEYDSSTIGGLLLVIGLAMLICSLFLFPVLERRFGTLYTFEFMCLVTVVLVPLFPSLAYLVNQPGLLFVSLVVVGVAIRVSMSVAFSAINVAINNSVYRHQRGTVNGLAMSLNAMTRALGPACGGALFAFSLTFDRFPINASLVFIIIGICFGLSVWLCAMVSTSLNKPKDESVLDRQTAAEQDSEP</sequence>
<name>A0A0D2WLJ1_CAPO3</name>
<dbReference type="PhylomeDB" id="A0A0D2WLJ1"/>
<keyword evidence="5 7" id="KW-0472">Membrane</keyword>
<keyword evidence="4 7" id="KW-1133">Transmembrane helix</keyword>
<evidence type="ECO:0000256" key="1">
    <source>
        <dbReference type="ARBA" id="ARBA00004141"/>
    </source>
</evidence>
<dbReference type="InterPro" id="IPR011701">
    <property type="entry name" value="MFS"/>
</dbReference>
<dbReference type="Proteomes" id="UP000008743">
    <property type="component" value="Unassembled WGS sequence"/>
</dbReference>
<feature type="transmembrane region" description="Helical" evidence="7">
    <location>
        <begin position="703"/>
        <end position="722"/>
    </location>
</feature>
<organism evidence="9 10">
    <name type="scientific">Capsaspora owczarzaki (strain ATCC 30864)</name>
    <dbReference type="NCBI Taxonomy" id="595528"/>
    <lineage>
        <taxon>Eukaryota</taxon>
        <taxon>Filasterea</taxon>
        <taxon>Capsaspora</taxon>
    </lineage>
</organism>
<feature type="compositionally biased region" description="Low complexity" evidence="6">
    <location>
        <begin position="182"/>
        <end position="193"/>
    </location>
</feature>
<comment type="subcellular location">
    <subcellularLocation>
        <location evidence="1">Membrane</location>
        <topology evidence="1">Multi-pass membrane protein</topology>
    </subcellularLocation>
</comment>
<feature type="compositionally biased region" description="Acidic residues" evidence="6">
    <location>
        <begin position="51"/>
        <end position="66"/>
    </location>
</feature>